<protein>
    <recommendedName>
        <fullName evidence="4">DUF4157 domain-containing protein</fullName>
    </recommendedName>
</protein>
<accession>A0AAW5MYH1</accession>
<dbReference type="GeneID" id="82443035"/>
<keyword evidence="3" id="KW-1185">Reference proteome</keyword>
<reference evidence="2 3" key="1">
    <citation type="submission" date="2022-08" db="EMBL/GenBank/DDBJ databases">
        <authorList>
            <person name="Zeman M."/>
            <person name="Kubasova T."/>
        </authorList>
    </citation>
    <scope>NUCLEOTIDE SEQUENCE [LARGE SCALE GENOMIC DNA]</scope>
    <source>
        <strain evidence="2 3">ET62</strain>
    </source>
</reference>
<dbReference type="AlphaFoldDB" id="A0AAW5MYH1"/>
<feature type="signal peptide" evidence="1">
    <location>
        <begin position="1"/>
        <end position="21"/>
    </location>
</feature>
<evidence type="ECO:0000313" key="2">
    <source>
        <dbReference type="EMBL" id="MCR8873471.1"/>
    </source>
</evidence>
<sequence>MKWKFLLTAVSFCMLSVMAIAQSKKSALTYRFATQAEAQMLVTDIDSYTSQLNQFDIEARLQKQGGRKSQLLTLGMNEARNWSDADKEKIKKAMTAIETEIRKQKYTLPVPGEIILLKSGMAEEGGALAYTRENWIAVGEKALNELSEDDLTRLMAHELFHLMTRTDRNFKSAMYQTIGFTVLDREINFPAEMLEKRISNPDISSYDSYATYTIGGNAQKCTMIIYTEKPYSNGSLFDYLKIGLVPLNEEMIPLQQDGKTIIYSLDDATDFYDQVGKNTSYVIHPEEILADNFALTLINKADVPNPEIISRIKAVLKPVSK</sequence>
<organism evidence="2 3">
    <name type="scientific">Phocaeicola barnesiae</name>
    <dbReference type="NCBI Taxonomy" id="376804"/>
    <lineage>
        <taxon>Bacteria</taxon>
        <taxon>Pseudomonadati</taxon>
        <taxon>Bacteroidota</taxon>
        <taxon>Bacteroidia</taxon>
        <taxon>Bacteroidales</taxon>
        <taxon>Bacteroidaceae</taxon>
        <taxon>Phocaeicola</taxon>
    </lineage>
</organism>
<dbReference type="RefSeq" id="WP_022339920.1">
    <property type="nucleotide sequence ID" value="NZ_CALULB010000012.1"/>
</dbReference>
<dbReference type="Proteomes" id="UP001204579">
    <property type="component" value="Unassembled WGS sequence"/>
</dbReference>
<evidence type="ECO:0000256" key="1">
    <source>
        <dbReference type="SAM" id="SignalP"/>
    </source>
</evidence>
<evidence type="ECO:0008006" key="4">
    <source>
        <dbReference type="Google" id="ProtNLM"/>
    </source>
</evidence>
<keyword evidence="1" id="KW-0732">Signal</keyword>
<comment type="caution">
    <text evidence="2">The sequence shown here is derived from an EMBL/GenBank/DDBJ whole genome shotgun (WGS) entry which is preliminary data.</text>
</comment>
<evidence type="ECO:0000313" key="3">
    <source>
        <dbReference type="Proteomes" id="UP001204579"/>
    </source>
</evidence>
<feature type="chain" id="PRO_5043902210" description="DUF4157 domain-containing protein" evidence="1">
    <location>
        <begin position="22"/>
        <end position="321"/>
    </location>
</feature>
<dbReference type="EMBL" id="JANRHJ010000005">
    <property type="protein sequence ID" value="MCR8873471.1"/>
    <property type="molecule type" value="Genomic_DNA"/>
</dbReference>
<proteinExistence type="predicted"/>
<name>A0AAW5MYH1_9BACT</name>
<gene>
    <name evidence="2" type="ORF">NW209_05470</name>
</gene>